<reference evidence="12" key="1">
    <citation type="submission" date="2023-03" db="EMBL/GenBank/DDBJ databases">
        <title>Massive genome expansion in bonnet fungi (Mycena s.s.) driven by repeated elements and novel gene families across ecological guilds.</title>
        <authorList>
            <consortium name="Lawrence Berkeley National Laboratory"/>
            <person name="Harder C.B."/>
            <person name="Miyauchi S."/>
            <person name="Viragh M."/>
            <person name="Kuo A."/>
            <person name="Thoen E."/>
            <person name="Andreopoulos B."/>
            <person name="Lu D."/>
            <person name="Skrede I."/>
            <person name="Drula E."/>
            <person name="Henrissat B."/>
            <person name="Morin E."/>
            <person name="Kohler A."/>
            <person name="Barry K."/>
            <person name="LaButti K."/>
            <person name="Morin E."/>
            <person name="Salamov A."/>
            <person name="Lipzen A."/>
            <person name="Mereny Z."/>
            <person name="Hegedus B."/>
            <person name="Baldrian P."/>
            <person name="Stursova M."/>
            <person name="Weitz H."/>
            <person name="Taylor A."/>
            <person name="Grigoriev I.V."/>
            <person name="Nagy L.G."/>
            <person name="Martin F."/>
            <person name="Kauserud H."/>
        </authorList>
    </citation>
    <scope>NUCLEOTIDE SEQUENCE</scope>
    <source>
        <strain evidence="12">CBHHK002</strain>
    </source>
</reference>
<evidence type="ECO:0000256" key="6">
    <source>
        <dbReference type="ARBA" id="ARBA00023015"/>
    </source>
</evidence>
<dbReference type="PROSITE" id="PS50157">
    <property type="entry name" value="ZINC_FINGER_C2H2_2"/>
    <property type="match status" value="7"/>
</dbReference>
<name>A0AAD7ACY3_9AGAR</name>
<evidence type="ECO:0000256" key="3">
    <source>
        <dbReference type="ARBA" id="ARBA00022737"/>
    </source>
</evidence>
<dbReference type="PANTHER" id="PTHR24394:SF29">
    <property type="entry name" value="MYONEURIN"/>
    <property type="match status" value="1"/>
</dbReference>
<keyword evidence="13" id="KW-1185">Reference proteome</keyword>
<dbReference type="GO" id="GO:0008270">
    <property type="term" value="F:zinc ion binding"/>
    <property type="evidence" value="ECO:0007669"/>
    <property type="project" value="UniProtKB-KW"/>
</dbReference>
<dbReference type="Gene3D" id="3.30.160.60">
    <property type="entry name" value="Classic Zinc Finger"/>
    <property type="match status" value="7"/>
</dbReference>
<dbReference type="EMBL" id="JARIHO010000009">
    <property type="protein sequence ID" value="KAJ7355435.1"/>
    <property type="molecule type" value="Genomic_DNA"/>
</dbReference>
<dbReference type="Pfam" id="PF21816">
    <property type="entry name" value="Zap1_zf1"/>
    <property type="match status" value="1"/>
</dbReference>
<dbReference type="SUPFAM" id="SSF57667">
    <property type="entry name" value="beta-beta-alpha zinc fingers"/>
    <property type="match status" value="5"/>
</dbReference>
<keyword evidence="6" id="KW-0805">Transcription regulation</keyword>
<feature type="domain" description="C2H2-type" evidence="11">
    <location>
        <begin position="162"/>
        <end position="195"/>
    </location>
</feature>
<dbReference type="GO" id="GO:0000981">
    <property type="term" value="F:DNA-binding transcription factor activity, RNA polymerase II-specific"/>
    <property type="evidence" value="ECO:0007669"/>
    <property type="project" value="UniProtKB-ARBA"/>
</dbReference>
<dbReference type="FunFam" id="3.30.160.60:FF:000032">
    <property type="entry name" value="Krueppel-like factor 4"/>
    <property type="match status" value="1"/>
</dbReference>
<keyword evidence="4 9" id="KW-0863">Zinc-finger</keyword>
<dbReference type="SMART" id="SM00355">
    <property type="entry name" value="ZnF_C2H2"/>
    <property type="match status" value="7"/>
</dbReference>
<dbReference type="InterPro" id="IPR048420">
    <property type="entry name" value="Zap1-like_Znf1"/>
</dbReference>
<accession>A0AAD7ACY3</accession>
<dbReference type="InterPro" id="IPR013087">
    <property type="entry name" value="Znf_C2H2_type"/>
</dbReference>
<keyword evidence="7" id="KW-0804">Transcription</keyword>
<evidence type="ECO:0000256" key="9">
    <source>
        <dbReference type="PROSITE-ProRule" id="PRU00042"/>
    </source>
</evidence>
<evidence type="ECO:0000256" key="7">
    <source>
        <dbReference type="ARBA" id="ARBA00023163"/>
    </source>
</evidence>
<dbReference type="PANTHER" id="PTHR24394">
    <property type="entry name" value="ZINC FINGER PROTEIN"/>
    <property type="match status" value="1"/>
</dbReference>
<dbReference type="GO" id="GO:0000978">
    <property type="term" value="F:RNA polymerase II cis-regulatory region sequence-specific DNA binding"/>
    <property type="evidence" value="ECO:0007669"/>
    <property type="project" value="UniProtKB-ARBA"/>
</dbReference>
<keyword evidence="8" id="KW-0539">Nucleus</keyword>
<evidence type="ECO:0000256" key="2">
    <source>
        <dbReference type="ARBA" id="ARBA00022723"/>
    </source>
</evidence>
<evidence type="ECO:0000256" key="8">
    <source>
        <dbReference type="ARBA" id="ARBA00023242"/>
    </source>
</evidence>
<dbReference type="Proteomes" id="UP001218218">
    <property type="component" value="Unassembled WGS sequence"/>
</dbReference>
<feature type="domain" description="C2H2-type" evidence="11">
    <location>
        <begin position="296"/>
        <end position="326"/>
    </location>
</feature>
<dbReference type="FunFam" id="3.30.160.60:FF:000125">
    <property type="entry name" value="Putative zinc finger protein 143"/>
    <property type="match status" value="1"/>
</dbReference>
<gene>
    <name evidence="12" type="ORF">DFH08DRAFT_499826</name>
</gene>
<dbReference type="AlphaFoldDB" id="A0AAD7ACY3"/>
<feature type="domain" description="C2H2-type" evidence="11">
    <location>
        <begin position="334"/>
        <end position="362"/>
    </location>
</feature>
<keyword evidence="2" id="KW-0479">Metal-binding</keyword>
<comment type="caution">
    <text evidence="12">The sequence shown here is derived from an EMBL/GenBank/DDBJ whole genome shotgun (WGS) entry which is preliminary data.</text>
</comment>
<keyword evidence="3" id="KW-0677">Repeat</keyword>
<evidence type="ECO:0000256" key="10">
    <source>
        <dbReference type="SAM" id="MobiDB-lite"/>
    </source>
</evidence>
<comment type="subcellular location">
    <subcellularLocation>
        <location evidence="1">Nucleus</location>
    </subcellularLocation>
</comment>
<feature type="region of interest" description="Disordered" evidence="10">
    <location>
        <begin position="271"/>
        <end position="291"/>
    </location>
</feature>
<protein>
    <recommendedName>
        <fullName evidence="11">C2H2-type domain-containing protein</fullName>
    </recommendedName>
</protein>
<dbReference type="Pfam" id="PF00096">
    <property type="entry name" value="zf-C2H2"/>
    <property type="match status" value="3"/>
</dbReference>
<evidence type="ECO:0000256" key="4">
    <source>
        <dbReference type="ARBA" id="ARBA00022771"/>
    </source>
</evidence>
<feature type="domain" description="C2H2-type" evidence="11">
    <location>
        <begin position="421"/>
        <end position="448"/>
    </location>
</feature>
<keyword evidence="5" id="KW-0862">Zinc</keyword>
<evidence type="ECO:0000313" key="12">
    <source>
        <dbReference type="EMBL" id="KAJ7355435.1"/>
    </source>
</evidence>
<feature type="domain" description="C2H2-type" evidence="11">
    <location>
        <begin position="449"/>
        <end position="476"/>
    </location>
</feature>
<evidence type="ECO:0000256" key="5">
    <source>
        <dbReference type="ARBA" id="ARBA00022833"/>
    </source>
</evidence>
<evidence type="ECO:0000256" key="1">
    <source>
        <dbReference type="ARBA" id="ARBA00004123"/>
    </source>
</evidence>
<dbReference type="GO" id="GO:0005634">
    <property type="term" value="C:nucleus"/>
    <property type="evidence" value="ECO:0007669"/>
    <property type="project" value="UniProtKB-SubCell"/>
</dbReference>
<dbReference type="InterPro" id="IPR036236">
    <property type="entry name" value="Znf_C2H2_sf"/>
</dbReference>
<evidence type="ECO:0000313" key="13">
    <source>
        <dbReference type="Proteomes" id="UP001218218"/>
    </source>
</evidence>
<organism evidence="12 13">
    <name type="scientific">Mycena albidolilacea</name>
    <dbReference type="NCBI Taxonomy" id="1033008"/>
    <lineage>
        <taxon>Eukaryota</taxon>
        <taxon>Fungi</taxon>
        <taxon>Dikarya</taxon>
        <taxon>Basidiomycota</taxon>
        <taxon>Agaricomycotina</taxon>
        <taxon>Agaricomycetes</taxon>
        <taxon>Agaricomycetidae</taxon>
        <taxon>Agaricales</taxon>
        <taxon>Marasmiineae</taxon>
        <taxon>Mycenaceae</taxon>
        <taxon>Mycena</taxon>
    </lineage>
</organism>
<dbReference type="PROSITE" id="PS00028">
    <property type="entry name" value="ZINC_FINGER_C2H2_1"/>
    <property type="match status" value="6"/>
</dbReference>
<feature type="domain" description="C2H2-type" evidence="11">
    <location>
        <begin position="363"/>
        <end position="390"/>
    </location>
</feature>
<evidence type="ECO:0000259" key="11">
    <source>
        <dbReference type="PROSITE" id="PS50157"/>
    </source>
</evidence>
<feature type="domain" description="C2H2-type" evidence="11">
    <location>
        <begin position="391"/>
        <end position="420"/>
    </location>
</feature>
<sequence>MSPTHGNQAALACADCHVVPSMTSQCTDQCVVVACSDEAPICDMECPGNHCDLVCEDASNCKDCNGFDEFLQCCTDFHSYYEEPRNHPETTSTWSWNSSLKTFVCTCGGESRMDCVPPGGTAMLDASGSDFLMAMDTAVSTPTASTPSPRIEPAAIAPQLALPCMWGDCGVFFTSLSDLAEHVNLVHLVHLCQPPPPSPPTTSAPLDLSSMSCQWKDCNVYPTPDLVPGPSSGDIDSMLCVLSSHLFHDHLGLEDIPPCLHAHAVLHPEPAQAPFAPSEPGPSTLPPENASPAGHVACQWISCGQSFSSLDELTQHLTDVHVGSGKTCYDCYWQDCARHGENGFTSKQKLSRHLQSHTGHRPFQCKVCMQNFSEAATLQQHMRRHTQEKPYLCDYPGCGKSFAITGALTIHKRTHNGEKPFKCPHCEKAFSESSNLSKHLRTHTGAKPYTCDTCNKSFARADQLTRHTRVHNKKKVPDF</sequence>
<dbReference type="FunFam" id="3.30.160.60:FF:001157">
    <property type="entry name" value="Zinc finger protein 793"/>
    <property type="match status" value="1"/>
</dbReference>
<proteinExistence type="predicted"/>
<dbReference type="FunFam" id="3.30.160.60:FF:000690">
    <property type="entry name" value="Zinc finger protein 354C"/>
    <property type="match status" value="1"/>
</dbReference>